<feature type="region of interest" description="Disordered" evidence="1">
    <location>
        <begin position="112"/>
        <end position="145"/>
    </location>
</feature>
<evidence type="ECO:0000256" key="2">
    <source>
        <dbReference type="SAM" id="SignalP"/>
    </source>
</evidence>
<feature type="chain" id="PRO_5019433136" description="Prion-inhibition and propagation HeLo domain-containing protein" evidence="2">
    <location>
        <begin position="16"/>
        <end position="348"/>
    </location>
</feature>
<dbReference type="Gene3D" id="1.20.120.1020">
    <property type="entry name" value="Prion-inhibition and propagation, HeLo domain"/>
    <property type="match status" value="1"/>
</dbReference>
<dbReference type="InterPro" id="IPR038305">
    <property type="entry name" value="HeLo_sf"/>
</dbReference>
<feature type="signal peptide" evidence="2">
    <location>
        <begin position="1"/>
        <end position="15"/>
    </location>
</feature>
<dbReference type="OrthoDB" id="20872at2759"/>
<dbReference type="STRING" id="252740.A0A423VYD2"/>
<name>A0A423VYD2_CYTCH</name>
<evidence type="ECO:0000313" key="4">
    <source>
        <dbReference type="EMBL" id="ROV96100.1"/>
    </source>
</evidence>
<sequence length="348" mass="37816">MAEAAGLALGGIALASLVSTCVEFIEYFEDGRDCMRDFSLAVTKVKLMKIRLGQLGGIENTSIRLHLPDGDAGDDWHHVSSAIPDSTSGIMDIIQRATKICRRYSYGGHAEASMPGPQVAAQSSQEQSHEGVSSGETLQGPTGRRATLQAVRRSISWAFHDKKKFNDLISDFDFILCNLEKIIESSATSTKSKPYQATPHVNMDETCNTSRKRAERCETSKWMDEKNNASKKPVVHASQISAPAAADVPHMKALAPKLATEASFIDNRSKGQSVHFVGGQRGDWDRANFRNNESHDQSLAFTGNFAGPSIQEIAKVWGNVAMHAMTQQYQQGTPAKASVPTCAETGSE</sequence>
<protein>
    <recommendedName>
        <fullName evidence="3">Prion-inhibition and propagation HeLo domain-containing protein</fullName>
    </recommendedName>
</protein>
<comment type="caution">
    <text evidence="4">The sequence shown here is derived from an EMBL/GenBank/DDBJ whole genome shotgun (WGS) entry which is preliminary data.</text>
</comment>
<dbReference type="EMBL" id="LJZO01000021">
    <property type="protein sequence ID" value="ROV96100.1"/>
    <property type="molecule type" value="Genomic_DNA"/>
</dbReference>
<proteinExistence type="predicted"/>
<evidence type="ECO:0000259" key="3">
    <source>
        <dbReference type="Pfam" id="PF14479"/>
    </source>
</evidence>
<dbReference type="Proteomes" id="UP000284375">
    <property type="component" value="Unassembled WGS sequence"/>
</dbReference>
<dbReference type="Pfam" id="PF14479">
    <property type="entry name" value="HeLo"/>
    <property type="match status" value="1"/>
</dbReference>
<feature type="compositionally biased region" description="Polar residues" evidence="1">
    <location>
        <begin position="120"/>
        <end position="140"/>
    </location>
</feature>
<feature type="domain" description="Prion-inhibition and propagation HeLo" evidence="3">
    <location>
        <begin position="6"/>
        <end position="191"/>
    </location>
</feature>
<evidence type="ECO:0000313" key="5">
    <source>
        <dbReference type="Proteomes" id="UP000284375"/>
    </source>
</evidence>
<accession>A0A423VYD2</accession>
<gene>
    <name evidence="4" type="ORF">VSDG_05070</name>
</gene>
<evidence type="ECO:0000256" key="1">
    <source>
        <dbReference type="SAM" id="MobiDB-lite"/>
    </source>
</evidence>
<organism evidence="4 5">
    <name type="scientific">Cytospora chrysosperma</name>
    <name type="common">Cytospora canker fungus</name>
    <name type="synonym">Sphaeria chrysosperma</name>
    <dbReference type="NCBI Taxonomy" id="252740"/>
    <lineage>
        <taxon>Eukaryota</taxon>
        <taxon>Fungi</taxon>
        <taxon>Dikarya</taxon>
        <taxon>Ascomycota</taxon>
        <taxon>Pezizomycotina</taxon>
        <taxon>Sordariomycetes</taxon>
        <taxon>Sordariomycetidae</taxon>
        <taxon>Diaporthales</taxon>
        <taxon>Cytosporaceae</taxon>
        <taxon>Cytospora</taxon>
    </lineage>
</organism>
<dbReference type="InterPro" id="IPR029498">
    <property type="entry name" value="HeLo_dom"/>
</dbReference>
<reference evidence="4 5" key="1">
    <citation type="submission" date="2015-09" db="EMBL/GenBank/DDBJ databases">
        <title>Host preference determinants of Valsa canker pathogens revealed by comparative genomics.</title>
        <authorList>
            <person name="Yin Z."/>
            <person name="Huang L."/>
        </authorList>
    </citation>
    <scope>NUCLEOTIDE SEQUENCE [LARGE SCALE GENOMIC DNA]</scope>
    <source>
        <strain evidence="4 5">YSFL</strain>
    </source>
</reference>
<keyword evidence="2" id="KW-0732">Signal</keyword>
<keyword evidence="5" id="KW-1185">Reference proteome</keyword>
<dbReference type="AlphaFoldDB" id="A0A423VYD2"/>
<feature type="region of interest" description="Disordered" evidence="1">
    <location>
        <begin position="188"/>
        <end position="209"/>
    </location>
</feature>